<sequence>MGSHSHHEWEIRGVSLDEESPSLACPQPLQLEEFFGTDIGSTIAFQIHAGYFYAVSNQTSFDVEELDWTSFYHCIRFPLDQPFKAALEVNKRVYRRQHKEGPIHDSWTDLTIQINEATDKPMIVESRREWQNGSSRQLRTFYISELKTIEDEDEPTTPDEVPSLPQDDILADLVDSSNNPNYAPPKPRHTWEFHPEFPPGSETNSRSFILARTKFRAYNYACSSFLDLVEDEKCCSNAATGPCLRIRIGSRRVAPQGWTASNVLPLTSKHKTNFPVVENDPEYRHSRIKMWPPPASKCACAKRLHGILNPELEKGDGRNRVVTGVVDERSLVYMVRAAKAYNTAEESGKGVIVLVNFSPDIQRQQHGDDAERMDVDVGNEDMEDDAAKRWRWTPACQKGDCR</sequence>
<keyword evidence="2" id="KW-1185">Reference proteome</keyword>
<gene>
    <name evidence="1" type="ORF">K505DRAFT_321996</name>
</gene>
<accession>A0A6A6XPK3</accession>
<dbReference type="AlphaFoldDB" id="A0A6A6XPK3"/>
<evidence type="ECO:0000313" key="1">
    <source>
        <dbReference type="EMBL" id="KAF2798289.1"/>
    </source>
</evidence>
<organism evidence="1 2">
    <name type="scientific">Melanomma pulvis-pyrius CBS 109.77</name>
    <dbReference type="NCBI Taxonomy" id="1314802"/>
    <lineage>
        <taxon>Eukaryota</taxon>
        <taxon>Fungi</taxon>
        <taxon>Dikarya</taxon>
        <taxon>Ascomycota</taxon>
        <taxon>Pezizomycotina</taxon>
        <taxon>Dothideomycetes</taxon>
        <taxon>Pleosporomycetidae</taxon>
        <taxon>Pleosporales</taxon>
        <taxon>Melanommataceae</taxon>
        <taxon>Melanomma</taxon>
    </lineage>
</organism>
<proteinExistence type="predicted"/>
<dbReference type="EMBL" id="MU001787">
    <property type="protein sequence ID" value="KAF2798289.1"/>
    <property type="molecule type" value="Genomic_DNA"/>
</dbReference>
<evidence type="ECO:0000313" key="2">
    <source>
        <dbReference type="Proteomes" id="UP000799757"/>
    </source>
</evidence>
<reference evidence="1" key="1">
    <citation type="journal article" date="2020" name="Stud. Mycol.">
        <title>101 Dothideomycetes genomes: a test case for predicting lifestyles and emergence of pathogens.</title>
        <authorList>
            <person name="Haridas S."/>
            <person name="Albert R."/>
            <person name="Binder M."/>
            <person name="Bloem J."/>
            <person name="Labutti K."/>
            <person name="Salamov A."/>
            <person name="Andreopoulos B."/>
            <person name="Baker S."/>
            <person name="Barry K."/>
            <person name="Bills G."/>
            <person name="Bluhm B."/>
            <person name="Cannon C."/>
            <person name="Castanera R."/>
            <person name="Culley D."/>
            <person name="Daum C."/>
            <person name="Ezra D."/>
            <person name="Gonzalez J."/>
            <person name="Henrissat B."/>
            <person name="Kuo A."/>
            <person name="Liang C."/>
            <person name="Lipzen A."/>
            <person name="Lutzoni F."/>
            <person name="Magnuson J."/>
            <person name="Mondo S."/>
            <person name="Nolan M."/>
            <person name="Ohm R."/>
            <person name="Pangilinan J."/>
            <person name="Park H.-J."/>
            <person name="Ramirez L."/>
            <person name="Alfaro M."/>
            <person name="Sun H."/>
            <person name="Tritt A."/>
            <person name="Yoshinaga Y."/>
            <person name="Zwiers L.-H."/>
            <person name="Turgeon B."/>
            <person name="Goodwin S."/>
            <person name="Spatafora J."/>
            <person name="Crous P."/>
            <person name="Grigoriev I."/>
        </authorList>
    </citation>
    <scope>NUCLEOTIDE SEQUENCE</scope>
    <source>
        <strain evidence="1">CBS 109.77</strain>
    </source>
</reference>
<protein>
    <submittedName>
        <fullName evidence="1">Uncharacterized protein</fullName>
    </submittedName>
</protein>
<name>A0A6A6XPK3_9PLEO</name>
<dbReference type="Proteomes" id="UP000799757">
    <property type="component" value="Unassembled WGS sequence"/>
</dbReference>
<dbReference type="OrthoDB" id="5359231at2759"/>